<dbReference type="PANTHER" id="PTHR14614">
    <property type="entry name" value="HEPATOCELLULAR CARCINOMA-ASSOCIATED ANTIGEN"/>
    <property type="match status" value="1"/>
</dbReference>
<dbReference type="InterPro" id="IPR029063">
    <property type="entry name" value="SAM-dependent_MTases_sf"/>
</dbReference>
<comment type="caution">
    <text evidence="1">The sequence shown here is derived from an EMBL/GenBank/DDBJ whole genome shotgun (WGS) entry which is preliminary data.</text>
</comment>
<dbReference type="GO" id="GO:0032259">
    <property type="term" value="P:methylation"/>
    <property type="evidence" value="ECO:0007669"/>
    <property type="project" value="UniProtKB-KW"/>
</dbReference>
<evidence type="ECO:0000313" key="2">
    <source>
        <dbReference type="Proteomes" id="UP000383932"/>
    </source>
</evidence>
<keyword evidence="1" id="KW-0489">Methyltransferase</keyword>
<sequence>MHMGDDPNFPPNLAIRPSESDKRRALKARLHFDQKSGIETYGIAGRVWQVEAAYALATYTTAPGHQSAASASTLEFDPPCSLFCRSDAVAIELGSGTGYSASAAVVLTDLANVVPLLDKGLGEHQDSVVGVEVRAQALAWGDADHTDALAKWLSNTGRSITHILCSDLVYFPHLYPPLLRTLLALTSPPFRYASSSPEVIFGYKVRSLVKESPFWQVFGTWFVFKAVLARHEGDNREAEDSWTRFGQSDDVFIFIATRRPESLEWAIPVLDTHLMSGYGPTPPALDDTFESLLMLGIAEDI</sequence>
<dbReference type="Gene3D" id="3.40.50.150">
    <property type="entry name" value="Vaccinia Virus protein VP39"/>
    <property type="match status" value="1"/>
</dbReference>
<evidence type="ECO:0000313" key="1">
    <source>
        <dbReference type="EMBL" id="KAB5588873.1"/>
    </source>
</evidence>
<organism evidence="1 2">
    <name type="scientific">Ceratobasidium theobromae</name>
    <dbReference type="NCBI Taxonomy" id="1582974"/>
    <lineage>
        <taxon>Eukaryota</taxon>
        <taxon>Fungi</taxon>
        <taxon>Dikarya</taxon>
        <taxon>Basidiomycota</taxon>
        <taxon>Agaricomycotina</taxon>
        <taxon>Agaricomycetes</taxon>
        <taxon>Cantharellales</taxon>
        <taxon>Ceratobasidiaceae</taxon>
        <taxon>Ceratobasidium</taxon>
    </lineage>
</organism>
<keyword evidence="2" id="KW-1185">Reference proteome</keyword>
<accession>A0A5N5QBI8</accession>
<dbReference type="GO" id="GO:0032991">
    <property type="term" value="C:protein-containing complex"/>
    <property type="evidence" value="ECO:0007669"/>
    <property type="project" value="TreeGrafter"/>
</dbReference>
<dbReference type="Pfam" id="PF10294">
    <property type="entry name" value="Methyltransf_16"/>
    <property type="match status" value="1"/>
</dbReference>
<dbReference type="EMBL" id="SSOP01000354">
    <property type="protein sequence ID" value="KAB5588873.1"/>
    <property type="molecule type" value="Genomic_DNA"/>
</dbReference>
<dbReference type="PANTHER" id="PTHR14614:SF161">
    <property type="match status" value="1"/>
</dbReference>
<dbReference type="GO" id="GO:0008757">
    <property type="term" value="F:S-adenosylmethionine-dependent methyltransferase activity"/>
    <property type="evidence" value="ECO:0007669"/>
    <property type="project" value="UniProtKB-ARBA"/>
</dbReference>
<dbReference type="GO" id="GO:0005829">
    <property type="term" value="C:cytosol"/>
    <property type="evidence" value="ECO:0007669"/>
    <property type="project" value="TreeGrafter"/>
</dbReference>
<dbReference type="OrthoDB" id="413520at2759"/>
<proteinExistence type="predicted"/>
<gene>
    <name evidence="1" type="ORF">CTheo_7681</name>
</gene>
<reference evidence="1 2" key="1">
    <citation type="journal article" date="2019" name="Fungal Biol. Biotechnol.">
        <title>Draft genome sequence of fastidious pathogen Ceratobasidium theobromae, which causes vascular-streak dieback in Theobroma cacao.</title>
        <authorList>
            <person name="Ali S.S."/>
            <person name="Asman A."/>
            <person name="Shao J."/>
            <person name="Firmansyah A.P."/>
            <person name="Susilo A.W."/>
            <person name="Rosmana A."/>
            <person name="McMahon P."/>
            <person name="Junaid M."/>
            <person name="Guest D."/>
            <person name="Kheng T.Y."/>
            <person name="Meinhardt L.W."/>
            <person name="Bailey B.A."/>
        </authorList>
    </citation>
    <scope>NUCLEOTIDE SEQUENCE [LARGE SCALE GENOMIC DNA]</scope>
    <source>
        <strain evidence="1 2">CT2</strain>
    </source>
</reference>
<dbReference type="Proteomes" id="UP000383932">
    <property type="component" value="Unassembled WGS sequence"/>
</dbReference>
<dbReference type="InterPro" id="IPR019410">
    <property type="entry name" value="Methyltransf_16"/>
</dbReference>
<name>A0A5N5QBI8_9AGAM</name>
<keyword evidence="1" id="KW-0808">Transferase</keyword>
<protein>
    <submittedName>
        <fullName evidence="1">Methyltransferase</fullName>
    </submittedName>
</protein>
<dbReference type="AlphaFoldDB" id="A0A5N5QBI8"/>